<evidence type="ECO:0000256" key="2">
    <source>
        <dbReference type="SAM" id="SignalP"/>
    </source>
</evidence>
<dbReference type="EnsemblProtists" id="HpaT806627">
    <property type="protein sequence ID" value="HpaP806627"/>
    <property type="gene ID" value="HpaG806627"/>
</dbReference>
<dbReference type="HOGENOM" id="CLU_023381_0_0_1"/>
<protein>
    <recommendedName>
        <fullName evidence="5">RxLR effector candidate protein</fullName>
    </recommendedName>
</protein>
<keyword evidence="2" id="KW-0732">Signal</keyword>
<dbReference type="Proteomes" id="UP000011713">
    <property type="component" value="Unassembled WGS sequence"/>
</dbReference>
<organism evidence="3 4">
    <name type="scientific">Hyaloperonospora arabidopsidis (strain Emoy2)</name>
    <name type="common">Downy mildew agent</name>
    <name type="synonym">Peronospora arabidopsidis</name>
    <dbReference type="NCBI Taxonomy" id="559515"/>
    <lineage>
        <taxon>Eukaryota</taxon>
        <taxon>Sar</taxon>
        <taxon>Stramenopiles</taxon>
        <taxon>Oomycota</taxon>
        <taxon>Peronosporomycetes</taxon>
        <taxon>Peronosporales</taxon>
        <taxon>Peronosporaceae</taxon>
        <taxon>Hyaloperonospora</taxon>
    </lineage>
</organism>
<dbReference type="eggNOG" id="ENOG502QSEN">
    <property type="taxonomic scope" value="Eukaryota"/>
</dbReference>
<evidence type="ECO:0000313" key="3">
    <source>
        <dbReference type="EnsemblProtists" id="HpaP806627"/>
    </source>
</evidence>
<dbReference type="InParanoid" id="M4BJP8"/>
<sequence length="516" mass="58726">MVRVLVHAVLMLSILPLVISYKDEKLEESNVTHLNAGDYWKHDHSYTYRPHWKRLPEDEMFVQRLKMMNASEMIQELNLSLPVEPIEGMGRDDMYRQNTTQAYKHDGANDICALDQIHMQLQEYHFDTGIPRLAIRPNVSHSIFPSLQGFLRTSLEIANASTQSRCSSSYDSSKATTVQSRSSEQHTNEDGNNTGNVTNIYSRSEVYAALTHFYTYPSADNKIIESYVDEDTHECTMERLCLVYSGVTVYTPALTSPGLLQTFANPGVIPTTTKVVRLNMLLEMILVAFEAEKRALQHGLQGPSTVWYSSHDLDVDEFADAVLGTFNMSISANGGDAESISLHVFEYHMNERVPILDEVVSYYADTNYDTQMYMKVKRTIVMPESLDESELVVLVSSLEKQMKTLDQSIVSYVQTRAANPLYQEVVNAAIRSDVYNGSEYTMVGFGFILPATNDRNVLYYDMKLPVPFHLFLRLIVRFQESRLLLPRESRHLLVCLAMAHFDLSFYRCRAPASSDD</sequence>
<dbReference type="OMA" id="KLPVPFH"/>
<proteinExistence type="predicted"/>
<reference evidence="4" key="1">
    <citation type="journal article" date="2010" name="Science">
        <title>Signatures of adaptation to obligate biotrophy in the Hyaloperonospora arabidopsidis genome.</title>
        <authorList>
            <person name="Baxter L."/>
            <person name="Tripathy S."/>
            <person name="Ishaque N."/>
            <person name="Boot N."/>
            <person name="Cabral A."/>
            <person name="Kemen E."/>
            <person name="Thines M."/>
            <person name="Ah-Fong A."/>
            <person name="Anderson R."/>
            <person name="Badejoko W."/>
            <person name="Bittner-Eddy P."/>
            <person name="Boore J.L."/>
            <person name="Chibucos M.C."/>
            <person name="Coates M."/>
            <person name="Dehal P."/>
            <person name="Delehaunty K."/>
            <person name="Dong S."/>
            <person name="Downton P."/>
            <person name="Dumas B."/>
            <person name="Fabro G."/>
            <person name="Fronick C."/>
            <person name="Fuerstenberg S.I."/>
            <person name="Fulton L."/>
            <person name="Gaulin E."/>
            <person name="Govers F."/>
            <person name="Hughes L."/>
            <person name="Humphray S."/>
            <person name="Jiang R.H."/>
            <person name="Judelson H."/>
            <person name="Kamoun S."/>
            <person name="Kyung K."/>
            <person name="Meijer H."/>
            <person name="Minx P."/>
            <person name="Morris P."/>
            <person name="Nelson J."/>
            <person name="Phuntumart V."/>
            <person name="Qutob D."/>
            <person name="Rehmany A."/>
            <person name="Rougon-Cardoso A."/>
            <person name="Ryden P."/>
            <person name="Torto-Alalibo T."/>
            <person name="Studholme D."/>
            <person name="Wang Y."/>
            <person name="Win J."/>
            <person name="Wood J."/>
            <person name="Clifton S.W."/>
            <person name="Rogers J."/>
            <person name="Van den Ackerveken G."/>
            <person name="Jones J.D."/>
            <person name="McDowell J.M."/>
            <person name="Beynon J."/>
            <person name="Tyler B.M."/>
        </authorList>
    </citation>
    <scope>NUCLEOTIDE SEQUENCE [LARGE SCALE GENOMIC DNA]</scope>
    <source>
        <strain evidence="4">Emoy2</strain>
    </source>
</reference>
<dbReference type="EMBL" id="JH598330">
    <property type="status" value="NOT_ANNOTATED_CDS"/>
    <property type="molecule type" value="Genomic_DNA"/>
</dbReference>
<dbReference type="AlphaFoldDB" id="M4BJP8"/>
<accession>M4BJP8</accession>
<name>M4BJP8_HYAAE</name>
<feature type="signal peptide" evidence="2">
    <location>
        <begin position="1"/>
        <end position="20"/>
    </location>
</feature>
<feature type="chain" id="PRO_5004049200" description="RxLR effector candidate protein" evidence="2">
    <location>
        <begin position="21"/>
        <end position="516"/>
    </location>
</feature>
<evidence type="ECO:0008006" key="5">
    <source>
        <dbReference type="Google" id="ProtNLM"/>
    </source>
</evidence>
<dbReference type="VEuPathDB" id="FungiDB:HpaG806627"/>
<evidence type="ECO:0000313" key="4">
    <source>
        <dbReference type="Proteomes" id="UP000011713"/>
    </source>
</evidence>
<feature type="region of interest" description="Disordered" evidence="1">
    <location>
        <begin position="165"/>
        <end position="197"/>
    </location>
</feature>
<evidence type="ECO:0000256" key="1">
    <source>
        <dbReference type="SAM" id="MobiDB-lite"/>
    </source>
</evidence>
<keyword evidence="4" id="KW-1185">Reference proteome</keyword>
<reference evidence="3" key="2">
    <citation type="submission" date="2015-06" db="UniProtKB">
        <authorList>
            <consortium name="EnsemblProtists"/>
        </authorList>
    </citation>
    <scope>IDENTIFICATION</scope>
    <source>
        <strain evidence="3">Emoy2</strain>
    </source>
</reference>
<feature type="compositionally biased region" description="Polar residues" evidence="1">
    <location>
        <begin position="165"/>
        <end position="182"/>
    </location>
</feature>